<name>A0A562R0K6_9BURK</name>
<dbReference type="AlphaFoldDB" id="A0A562R0K6"/>
<accession>A0A562R0K6</accession>
<organism evidence="2 3">
    <name type="scientific">Pseudoduganella lurida</name>
    <dbReference type="NCBI Taxonomy" id="1036180"/>
    <lineage>
        <taxon>Bacteria</taxon>
        <taxon>Pseudomonadati</taxon>
        <taxon>Pseudomonadota</taxon>
        <taxon>Betaproteobacteria</taxon>
        <taxon>Burkholderiales</taxon>
        <taxon>Oxalobacteraceae</taxon>
        <taxon>Telluria group</taxon>
        <taxon>Pseudoduganella</taxon>
    </lineage>
</organism>
<feature type="region of interest" description="Disordered" evidence="1">
    <location>
        <begin position="232"/>
        <end position="259"/>
    </location>
</feature>
<evidence type="ECO:0000313" key="2">
    <source>
        <dbReference type="EMBL" id="TWI62599.1"/>
    </source>
</evidence>
<protein>
    <submittedName>
        <fullName evidence="2">Uncharacterized protein</fullName>
    </submittedName>
</protein>
<dbReference type="EMBL" id="VLLB01000008">
    <property type="protein sequence ID" value="TWI62599.1"/>
    <property type="molecule type" value="Genomic_DNA"/>
</dbReference>
<reference evidence="2 3" key="1">
    <citation type="journal article" date="2015" name="Stand. Genomic Sci.">
        <title>Genomic Encyclopedia of Bacterial and Archaeal Type Strains, Phase III: the genomes of soil and plant-associated and newly described type strains.</title>
        <authorList>
            <person name="Whitman W.B."/>
            <person name="Woyke T."/>
            <person name="Klenk H.P."/>
            <person name="Zhou Y."/>
            <person name="Lilburn T.G."/>
            <person name="Beck B.J."/>
            <person name="De Vos P."/>
            <person name="Vandamme P."/>
            <person name="Eisen J.A."/>
            <person name="Garrity G."/>
            <person name="Hugenholtz P."/>
            <person name="Kyrpides N.C."/>
        </authorList>
    </citation>
    <scope>NUCLEOTIDE SEQUENCE [LARGE SCALE GENOMIC DNA]</scope>
    <source>
        <strain evidence="2 3">CGMCC 1.10822</strain>
    </source>
</reference>
<dbReference type="Proteomes" id="UP000318431">
    <property type="component" value="Unassembled WGS sequence"/>
</dbReference>
<feature type="compositionally biased region" description="Low complexity" evidence="1">
    <location>
        <begin position="239"/>
        <end position="252"/>
    </location>
</feature>
<feature type="region of interest" description="Disordered" evidence="1">
    <location>
        <begin position="78"/>
        <end position="108"/>
    </location>
</feature>
<keyword evidence="3" id="KW-1185">Reference proteome</keyword>
<evidence type="ECO:0000313" key="3">
    <source>
        <dbReference type="Proteomes" id="UP000318431"/>
    </source>
</evidence>
<sequence>MPACPTLRAAMGRGHIAIRHARDRRSGCPAQSVPVGRGRIEGGNKVASKRADRQGQGCDVQAGRSCTSWWQAGIRGGQAGRCGPQCDDRGPGRRSRQPPSGRQMKSRICRPDRCRMARDGWASRHVAGALRRSVDRPSRLVRRGRGSKWVATGAVARNAACVLHGGRQAVPKARARVMSGSVPGGQWSRSRGIRPRGRIGRLPKAAAGACPGALRCRPRTRCVVRLPAVRQHSCGGATGSRPSAGPAAAGPTFVAPAPG</sequence>
<comment type="caution">
    <text evidence="2">The sequence shown here is derived from an EMBL/GenBank/DDBJ whole genome shotgun (WGS) entry which is preliminary data.</text>
</comment>
<gene>
    <name evidence="2" type="ORF">IP91_04120</name>
</gene>
<feature type="region of interest" description="Disordered" evidence="1">
    <location>
        <begin position="22"/>
        <end position="55"/>
    </location>
</feature>
<evidence type="ECO:0000256" key="1">
    <source>
        <dbReference type="SAM" id="MobiDB-lite"/>
    </source>
</evidence>
<proteinExistence type="predicted"/>